<organism evidence="2 4">
    <name type="scientific">Streptomyces nigrescens</name>
    <dbReference type="NCBI Taxonomy" id="1920"/>
    <lineage>
        <taxon>Bacteria</taxon>
        <taxon>Bacillati</taxon>
        <taxon>Actinomycetota</taxon>
        <taxon>Actinomycetes</taxon>
        <taxon>Kitasatosporales</taxon>
        <taxon>Streptomycetaceae</taxon>
        <taxon>Streptomyces</taxon>
    </lineage>
</organism>
<gene>
    <name evidence="2" type="ORF">Sliba_75930</name>
    <name evidence="3" type="ORF">STRLI_007555</name>
</gene>
<keyword evidence="5" id="KW-1185">Reference proteome</keyword>
<sequence length="401" mass="41592">MSTSSSPPGRRRGRVPLLAALAATLVTGTLALAGLNGEPAASAATTLSPPSGTSPASSAPAASSASSASRADRWQATPVPVQKGDLTAIAALSDQQAWAVGYRLKSATAVEAVALRWDGTSWKQESTLPENSFPQALAVRSATNIWTVGSASVHWDGTTWTTHQLDRDPAGRVVPDAVTTTSDGKAWTVGRAMNRSVKDGVPAIQSWDGKSWHRQTLPDVGKGELSSITAVAPDDIWAVGAAYAVDEKSPQTALLLHWDGTRWQRVTAPGPQGSHNWLGGVTAFAADDVWAVGGSTSGGEERPFALHGNGKTWTVAKTPNVADGRLRAVGKAGNGEVWALGGKGAAPTALRWNGQKNRWDTATAPGLVVRSFTTVPGSAALWAAGIAEEGDLVPAIKRLKD</sequence>
<name>A0A640TVF6_STRNI</name>
<evidence type="ECO:0000313" key="2">
    <source>
        <dbReference type="EMBL" id="GFE27140.1"/>
    </source>
</evidence>
<reference evidence="3 5" key="2">
    <citation type="submission" date="2022-12" db="EMBL/GenBank/DDBJ databases">
        <authorList>
            <person name="Ruckert C."/>
            <person name="Busche T."/>
            <person name="Kalinowski J."/>
            <person name="Wittmann C."/>
        </authorList>
    </citation>
    <scope>NUCLEOTIDE SEQUENCE [LARGE SCALE GENOMIC DNA]</scope>
    <source>
        <strain evidence="3 5">DSM 40555</strain>
    </source>
</reference>
<dbReference type="RefSeq" id="WP_159491730.1">
    <property type="nucleotide sequence ID" value="NZ_BLIP01000003.1"/>
</dbReference>
<evidence type="ECO:0000256" key="1">
    <source>
        <dbReference type="SAM" id="MobiDB-lite"/>
    </source>
</evidence>
<dbReference type="EMBL" id="CP114202">
    <property type="protein sequence ID" value="WAU01233.1"/>
    <property type="molecule type" value="Genomic_DNA"/>
</dbReference>
<feature type="region of interest" description="Disordered" evidence="1">
    <location>
        <begin position="39"/>
        <end position="74"/>
    </location>
</feature>
<dbReference type="Proteomes" id="UP000429552">
    <property type="component" value="Unassembled WGS sequence"/>
</dbReference>
<dbReference type="SUPFAM" id="SSF50939">
    <property type="entry name" value="Sialidases"/>
    <property type="match status" value="1"/>
</dbReference>
<protein>
    <submittedName>
        <fullName evidence="2">Uncharacterized protein</fullName>
    </submittedName>
</protein>
<dbReference type="InterPro" id="IPR036278">
    <property type="entry name" value="Sialidase_sf"/>
</dbReference>
<proteinExistence type="predicted"/>
<dbReference type="AlphaFoldDB" id="A0A640TVF6"/>
<accession>A0A640TVF6</accession>
<dbReference type="EMBL" id="BLIP01000003">
    <property type="protein sequence ID" value="GFE27140.1"/>
    <property type="molecule type" value="Genomic_DNA"/>
</dbReference>
<dbReference type="Proteomes" id="UP001210609">
    <property type="component" value="Chromosome"/>
</dbReference>
<evidence type="ECO:0000313" key="3">
    <source>
        <dbReference type="EMBL" id="WAU01233.1"/>
    </source>
</evidence>
<evidence type="ECO:0000313" key="5">
    <source>
        <dbReference type="Proteomes" id="UP001210609"/>
    </source>
</evidence>
<reference evidence="2 4" key="1">
    <citation type="submission" date="2019-12" db="EMBL/GenBank/DDBJ databases">
        <title>Whole genome shotgun sequence of Streptomyces libani subsp. libani NBRC 13452.</title>
        <authorList>
            <person name="Ichikawa N."/>
            <person name="Kimura A."/>
            <person name="Kitahashi Y."/>
            <person name="Komaki H."/>
            <person name="Tamura T."/>
        </authorList>
    </citation>
    <scope>NUCLEOTIDE SEQUENCE [LARGE SCALE GENOMIC DNA]</scope>
    <source>
        <strain evidence="2 4">NBRC 13452</strain>
    </source>
</reference>
<evidence type="ECO:0000313" key="4">
    <source>
        <dbReference type="Proteomes" id="UP000429552"/>
    </source>
</evidence>
<feature type="compositionally biased region" description="Low complexity" evidence="1">
    <location>
        <begin position="39"/>
        <end position="69"/>
    </location>
</feature>